<dbReference type="GO" id="GO:0032259">
    <property type="term" value="P:methylation"/>
    <property type="evidence" value="ECO:0007669"/>
    <property type="project" value="UniProtKB-KW"/>
</dbReference>
<dbReference type="PANTHER" id="PTHR43667">
    <property type="entry name" value="CYCLOPROPANE-FATTY-ACYL-PHOSPHOLIPID SYNTHASE"/>
    <property type="match status" value="1"/>
</dbReference>
<protein>
    <submittedName>
        <fullName evidence="8">Methyltransferase domain-containing protein</fullName>
    </submittedName>
</protein>
<feature type="active site" evidence="6">
    <location>
        <position position="360"/>
    </location>
</feature>
<sequence>MLEVMEEKAMIQFLEKFTDYPFLVRFQGHEYNIGEGEPSFTVIFRNPIPVSRLMTSTSLALGEAYMDGELEIEGDLYQALDHFLGQMGKFSADQHALKKLIHTSTSKKNQEKEVTSHYDLGNDFYKLWLDETLSYSCAYFRSENDTLYQAQVNKVDYILQKLYLKEGMTLLDIGCGWGFLLIEAAKKYHIKGTGITLSKEQHREFRERIEKEGLQDYLTAELMDYRDLPAMGQKFDRVVSVGMVEHVGRENYHLFIDCVEKALKDGGLFLLHFISALKEHPGDPWIKKYIFPGGVVPSLREMISCMADDNFHVLDVENLRPHYNRTLLCWEHNFREHMEEAEQMFDEKFLRMWELYLSSCAATFHNGIIDIHQVLASKGVNNELPAVRWY</sequence>
<keyword evidence="2 8" id="KW-0489">Methyltransferase</keyword>
<evidence type="ECO:0000256" key="6">
    <source>
        <dbReference type="PIRSR" id="PIRSR003085-1"/>
    </source>
</evidence>
<reference evidence="8" key="1">
    <citation type="submission" date="2018-08" db="EMBL/GenBank/DDBJ databases">
        <title>A genome reference for cultivated species of the human gut microbiota.</title>
        <authorList>
            <person name="Zou Y."/>
            <person name="Xue W."/>
            <person name="Luo G."/>
        </authorList>
    </citation>
    <scope>NUCLEOTIDE SEQUENCE [LARGE SCALE GENOMIC DNA]</scope>
    <source>
        <strain evidence="8">TF05-5AC</strain>
    </source>
</reference>
<comment type="similarity">
    <text evidence="1">Belongs to the CFA/CMAS family.</text>
</comment>
<dbReference type="GO" id="GO:0008610">
    <property type="term" value="P:lipid biosynthetic process"/>
    <property type="evidence" value="ECO:0007669"/>
    <property type="project" value="InterPro"/>
</dbReference>
<dbReference type="Pfam" id="PF02353">
    <property type="entry name" value="CMAS"/>
    <property type="match status" value="1"/>
</dbReference>
<evidence type="ECO:0000313" key="9">
    <source>
        <dbReference type="Proteomes" id="UP000260812"/>
    </source>
</evidence>
<accession>A0A3E3I6Y8</accession>
<feature type="domain" description="DUF7884" evidence="7">
    <location>
        <begin position="12"/>
        <end position="90"/>
    </location>
</feature>
<evidence type="ECO:0000256" key="3">
    <source>
        <dbReference type="ARBA" id="ARBA00022679"/>
    </source>
</evidence>
<comment type="caution">
    <text evidence="8">The sequence shown here is derived from an EMBL/GenBank/DDBJ whole genome shotgun (WGS) entry which is preliminary data.</text>
</comment>
<evidence type="ECO:0000256" key="1">
    <source>
        <dbReference type="ARBA" id="ARBA00010815"/>
    </source>
</evidence>
<keyword evidence="4" id="KW-0949">S-adenosyl-L-methionine</keyword>
<dbReference type="InterPro" id="IPR003333">
    <property type="entry name" value="CMAS"/>
</dbReference>
<dbReference type="InterPro" id="IPR029063">
    <property type="entry name" value="SAM-dependent_MTases_sf"/>
</dbReference>
<dbReference type="CDD" id="cd02440">
    <property type="entry name" value="AdoMet_MTases"/>
    <property type="match status" value="1"/>
</dbReference>
<dbReference type="RefSeq" id="WP_117544385.1">
    <property type="nucleotide sequence ID" value="NZ_JBKUNB010000014.1"/>
</dbReference>
<evidence type="ECO:0000256" key="4">
    <source>
        <dbReference type="ARBA" id="ARBA00022691"/>
    </source>
</evidence>
<dbReference type="GO" id="GO:0008168">
    <property type="term" value="F:methyltransferase activity"/>
    <property type="evidence" value="ECO:0007669"/>
    <property type="project" value="UniProtKB-KW"/>
</dbReference>
<evidence type="ECO:0000259" key="7">
    <source>
        <dbReference type="Pfam" id="PF25371"/>
    </source>
</evidence>
<evidence type="ECO:0000256" key="2">
    <source>
        <dbReference type="ARBA" id="ARBA00022603"/>
    </source>
</evidence>
<dbReference type="AlphaFoldDB" id="A0A3E3I6Y8"/>
<name>A0A3E3I6Y8_9FIRM</name>
<dbReference type="EMBL" id="QVLV01000005">
    <property type="protein sequence ID" value="RGE61797.1"/>
    <property type="molecule type" value="Genomic_DNA"/>
</dbReference>
<evidence type="ECO:0000313" key="8">
    <source>
        <dbReference type="EMBL" id="RGE61797.1"/>
    </source>
</evidence>
<keyword evidence="9" id="KW-1185">Reference proteome</keyword>
<dbReference type="SUPFAM" id="SSF53335">
    <property type="entry name" value="S-adenosyl-L-methionine-dependent methyltransferases"/>
    <property type="match status" value="1"/>
</dbReference>
<dbReference type="InterPro" id="IPR057206">
    <property type="entry name" value="DUF7884"/>
</dbReference>
<organism evidence="8 9">
    <name type="scientific">Eisenbergiella massiliensis</name>
    <dbReference type="NCBI Taxonomy" id="1720294"/>
    <lineage>
        <taxon>Bacteria</taxon>
        <taxon>Bacillati</taxon>
        <taxon>Bacillota</taxon>
        <taxon>Clostridia</taxon>
        <taxon>Lachnospirales</taxon>
        <taxon>Lachnospiraceae</taxon>
        <taxon>Eisenbergiella</taxon>
    </lineage>
</organism>
<dbReference type="Gene3D" id="3.40.50.150">
    <property type="entry name" value="Vaccinia Virus protein VP39"/>
    <property type="match status" value="1"/>
</dbReference>
<dbReference type="Pfam" id="PF25371">
    <property type="entry name" value="DUF7884"/>
    <property type="match status" value="1"/>
</dbReference>
<dbReference type="Proteomes" id="UP000260812">
    <property type="component" value="Unassembled WGS sequence"/>
</dbReference>
<gene>
    <name evidence="8" type="ORF">DXC51_09645</name>
</gene>
<dbReference type="InterPro" id="IPR050723">
    <property type="entry name" value="CFA/CMAS"/>
</dbReference>
<dbReference type="PANTHER" id="PTHR43667:SF1">
    <property type="entry name" value="CYCLOPROPANE-FATTY-ACYL-PHOSPHOLIPID SYNTHASE"/>
    <property type="match status" value="1"/>
</dbReference>
<dbReference type="PIRSF" id="PIRSF003085">
    <property type="entry name" value="CMAS"/>
    <property type="match status" value="1"/>
</dbReference>
<dbReference type="GeneID" id="97987134"/>
<keyword evidence="3 8" id="KW-0808">Transferase</keyword>
<keyword evidence="5" id="KW-0443">Lipid metabolism</keyword>
<proteinExistence type="inferred from homology"/>
<evidence type="ECO:0000256" key="5">
    <source>
        <dbReference type="ARBA" id="ARBA00023098"/>
    </source>
</evidence>